<proteinExistence type="predicted"/>
<evidence type="ECO:0000256" key="1">
    <source>
        <dbReference type="SAM" id="Phobius"/>
    </source>
</evidence>
<gene>
    <name evidence="2" type="ORF">GCM10008942_10600</name>
</gene>
<keyword evidence="1" id="KW-0812">Transmembrane</keyword>
<evidence type="ECO:0000313" key="3">
    <source>
        <dbReference type="Proteomes" id="UP001499951"/>
    </source>
</evidence>
<protein>
    <submittedName>
        <fullName evidence="2">Uncharacterized protein</fullName>
    </submittedName>
</protein>
<reference evidence="3" key="1">
    <citation type="journal article" date="2019" name="Int. J. Syst. Evol. Microbiol.">
        <title>The Global Catalogue of Microorganisms (GCM) 10K type strain sequencing project: providing services to taxonomists for standard genome sequencing and annotation.</title>
        <authorList>
            <consortium name="The Broad Institute Genomics Platform"/>
            <consortium name="The Broad Institute Genome Sequencing Center for Infectious Disease"/>
            <person name="Wu L."/>
            <person name="Ma J."/>
        </authorList>
    </citation>
    <scope>NUCLEOTIDE SEQUENCE [LARGE SCALE GENOMIC DNA]</scope>
    <source>
        <strain evidence="3">JCM 15089</strain>
    </source>
</reference>
<name>A0ABP3PBA0_9PROT</name>
<keyword evidence="1" id="KW-1133">Transmembrane helix</keyword>
<sequence length="89" mass="9458">MTELELSWSHVFRIAWCLCWRQILGGAALGFIGGGIAGFMCGILSVPNAAKMAGAIVGGIAGLIWGFTVLRMAIKKSYKGFRLAVIAIE</sequence>
<dbReference type="EMBL" id="BAAADD010000002">
    <property type="protein sequence ID" value="GAA0564042.1"/>
    <property type="molecule type" value="Genomic_DNA"/>
</dbReference>
<dbReference type="RefSeq" id="WP_166932764.1">
    <property type="nucleotide sequence ID" value="NZ_BAAADD010000002.1"/>
</dbReference>
<keyword evidence="3" id="KW-1185">Reference proteome</keyword>
<accession>A0ABP3PBA0</accession>
<feature type="transmembrane region" description="Helical" evidence="1">
    <location>
        <begin position="52"/>
        <end position="74"/>
    </location>
</feature>
<keyword evidence="1" id="KW-0472">Membrane</keyword>
<organism evidence="2 3">
    <name type="scientific">Rhizomicrobium electricum</name>
    <dbReference type="NCBI Taxonomy" id="480070"/>
    <lineage>
        <taxon>Bacteria</taxon>
        <taxon>Pseudomonadati</taxon>
        <taxon>Pseudomonadota</taxon>
        <taxon>Alphaproteobacteria</taxon>
        <taxon>Micropepsales</taxon>
        <taxon>Micropepsaceae</taxon>
        <taxon>Rhizomicrobium</taxon>
    </lineage>
</organism>
<evidence type="ECO:0000313" key="2">
    <source>
        <dbReference type="EMBL" id="GAA0564042.1"/>
    </source>
</evidence>
<dbReference type="Proteomes" id="UP001499951">
    <property type="component" value="Unassembled WGS sequence"/>
</dbReference>
<comment type="caution">
    <text evidence="2">The sequence shown here is derived from an EMBL/GenBank/DDBJ whole genome shotgun (WGS) entry which is preliminary data.</text>
</comment>
<feature type="transmembrane region" description="Helical" evidence="1">
    <location>
        <begin position="23"/>
        <end position="46"/>
    </location>
</feature>